<evidence type="ECO:0000313" key="2">
    <source>
        <dbReference type="Proteomes" id="UP000712570"/>
    </source>
</evidence>
<name>A0ABX0KZR3_9NEIS</name>
<reference evidence="1 2" key="1">
    <citation type="submission" date="2020-03" db="EMBL/GenBank/DDBJ databases">
        <title>Draft genome sequence of environmentally isolated violet-colored cultures.</title>
        <authorList>
            <person name="Wilson H.S."/>
        </authorList>
    </citation>
    <scope>NUCLEOTIDE SEQUENCE [LARGE SCALE GENOMIC DNA]</scope>
    <source>
        <strain evidence="1 2">HSC-16F04</strain>
    </source>
</reference>
<evidence type="ECO:0000313" key="1">
    <source>
        <dbReference type="EMBL" id="NHQ87885.1"/>
    </source>
</evidence>
<gene>
    <name evidence="1" type="ORF">HA050_17385</name>
</gene>
<proteinExistence type="predicted"/>
<dbReference type="EMBL" id="JAAOLX010000010">
    <property type="protein sequence ID" value="NHQ87885.1"/>
    <property type="molecule type" value="Genomic_DNA"/>
</dbReference>
<accession>A0ABX0KZR3</accession>
<sequence>MVNILGVVAAPHVGRAIVHSYSVVAQASVADLLLNGVGLTFKFSRSLPFLDRTTLVQI</sequence>
<organism evidence="1 2">
    <name type="scientific">Iodobacter violaceini</name>
    <dbReference type="NCBI Taxonomy" id="3044271"/>
    <lineage>
        <taxon>Bacteria</taxon>
        <taxon>Pseudomonadati</taxon>
        <taxon>Pseudomonadota</taxon>
        <taxon>Betaproteobacteria</taxon>
        <taxon>Neisseriales</taxon>
        <taxon>Chitinibacteraceae</taxon>
        <taxon>Iodobacter</taxon>
    </lineage>
</organism>
<comment type="caution">
    <text evidence="1">The sequence shown here is derived from an EMBL/GenBank/DDBJ whole genome shotgun (WGS) entry which is preliminary data.</text>
</comment>
<dbReference type="RefSeq" id="WP_166828962.1">
    <property type="nucleotide sequence ID" value="NZ_JAAOLX010000010.1"/>
</dbReference>
<keyword evidence="2" id="KW-1185">Reference proteome</keyword>
<dbReference type="Proteomes" id="UP000712570">
    <property type="component" value="Unassembled WGS sequence"/>
</dbReference>
<protein>
    <submittedName>
        <fullName evidence="1">Uncharacterized protein</fullName>
    </submittedName>
</protein>